<feature type="domain" description="Zinc-ribbon" evidence="2">
    <location>
        <begin position="3"/>
        <end position="24"/>
    </location>
</feature>
<reference evidence="3 4" key="1">
    <citation type="journal article" date="2021" name="Sci. Rep.">
        <title>The distribution of antibiotic resistance genes in chicken gut microbiota commensals.</title>
        <authorList>
            <person name="Juricova H."/>
            <person name="Matiasovicova J."/>
            <person name="Kubasova T."/>
            <person name="Cejkova D."/>
            <person name="Rychlik I."/>
        </authorList>
    </citation>
    <scope>NUCLEOTIDE SEQUENCE [LARGE SCALE GENOMIC DNA]</scope>
    <source>
        <strain evidence="3 4">An773</strain>
    </source>
</reference>
<gene>
    <name evidence="3" type="ORF">H7U36_13300</name>
</gene>
<organism evidence="3 4">
    <name type="scientific">Faecalicatena fissicatena</name>
    <dbReference type="NCBI Taxonomy" id="290055"/>
    <lineage>
        <taxon>Bacteria</taxon>
        <taxon>Bacillati</taxon>
        <taxon>Bacillota</taxon>
        <taxon>Clostridia</taxon>
        <taxon>Lachnospirales</taxon>
        <taxon>Lachnospiraceae</taxon>
        <taxon>Faecalicatena</taxon>
    </lineage>
</organism>
<evidence type="ECO:0000313" key="3">
    <source>
        <dbReference type="EMBL" id="MBM6739059.1"/>
    </source>
</evidence>
<dbReference type="Pfam" id="PF13240">
    <property type="entry name" value="Zn_Ribbon_1"/>
    <property type="match status" value="1"/>
</dbReference>
<feature type="transmembrane region" description="Helical" evidence="1">
    <location>
        <begin position="69"/>
        <end position="86"/>
    </location>
</feature>
<keyword evidence="4" id="KW-1185">Reference proteome</keyword>
<accession>A0ABS2EBL8</accession>
<comment type="caution">
    <text evidence="3">The sequence shown here is derived from an EMBL/GenBank/DDBJ whole genome shotgun (WGS) entry which is preliminary data.</text>
</comment>
<keyword evidence="1" id="KW-1133">Transmembrane helix</keyword>
<protein>
    <submittedName>
        <fullName evidence="3">Zinc ribbon domain-containing protein</fullName>
    </submittedName>
</protein>
<proteinExistence type="predicted"/>
<evidence type="ECO:0000256" key="1">
    <source>
        <dbReference type="SAM" id="Phobius"/>
    </source>
</evidence>
<evidence type="ECO:0000259" key="2">
    <source>
        <dbReference type="Pfam" id="PF13240"/>
    </source>
</evidence>
<feature type="transmembrane region" description="Helical" evidence="1">
    <location>
        <begin position="102"/>
        <end position="125"/>
    </location>
</feature>
<dbReference type="EMBL" id="JACLYY010000015">
    <property type="protein sequence ID" value="MBM6739059.1"/>
    <property type="molecule type" value="Genomic_DNA"/>
</dbReference>
<sequence>MAYCVKCGAKVDDGIRFCPYCGAEIPLGQGQYDQQSQDQGWQGQYSQQGPYDQSGEGYFHPEDVRANKVMAVLSYIGILVLIPLLAGNKSSEYLRHHINQGLAIWIGSILADILSGEGFLGFALFSSFWPLDLVGDILSLVFLILMIVGIVDACRGVRRELPVVRAFKIL</sequence>
<keyword evidence="1" id="KW-0472">Membrane</keyword>
<name>A0ABS2EBL8_9FIRM</name>
<dbReference type="RefSeq" id="WP_205156315.1">
    <property type="nucleotide sequence ID" value="NZ_JACLYY010000015.1"/>
</dbReference>
<dbReference type="InterPro" id="IPR026870">
    <property type="entry name" value="Zinc_ribbon_dom"/>
</dbReference>
<dbReference type="Proteomes" id="UP000716906">
    <property type="component" value="Unassembled WGS sequence"/>
</dbReference>
<keyword evidence="1" id="KW-0812">Transmembrane</keyword>
<feature type="transmembrane region" description="Helical" evidence="1">
    <location>
        <begin position="137"/>
        <end position="157"/>
    </location>
</feature>
<evidence type="ECO:0000313" key="4">
    <source>
        <dbReference type="Proteomes" id="UP000716906"/>
    </source>
</evidence>